<evidence type="ECO:0000313" key="1">
    <source>
        <dbReference type="EMBL" id="SEQ30999.1"/>
    </source>
</evidence>
<dbReference type="OrthoDB" id="176093at2157"/>
<dbReference type="STRING" id="1186196.SAMN04489841_1424"/>
<keyword evidence="2" id="KW-1185">Reference proteome</keyword>
<dbReference type="AlphaFoldDB" id="A0A1H9EZF2"/>
<proteinExistence type="predicted"/>
<evidence type="ECO:0000313" key="2">
    <source>
        <dbReference type="Proteomes" id="UP000199114"/>
    </source>
</evidence>
<organism evidence="1 2">
    <name type="scientific">Natrinema salaciae</name>
    <dbReference type="NCBI Taxonomy" id="1186196"/>
    <lineage>
        <taxon>Archaea</taxon>
        <taxon>Methanobacteriati</taxon>
        <taxon>Methanobacteriota</taxon>
        <taxon>Stenosarchaea group</taxon>
        <taxon>Halobacteria</taxon>
        <taxon>Halobacteriales</taxon>
        <taxon>Natrialbaceae</taxon>
        <taxon>Natrinema</taxon>
    </lineage>
</organism>
<dbReference type="EMBL" id="FOFD01000002">
    <property type="protein sequence ID" value="SEQ30999.1"/>
    <property type="molecule type" value="Genomic_DNA"/>
</dbReference>
<dbReference type="RefSeq" id="WP_090615488.1">
    <property type="nucleotide sequence ID" value="NZ_FOFD01000002.1"/>
</dbReference>
<reference evidence="2" key="1">
    <citation type="submission" date="2016-10" db="EMBL/GenBank/DDBJ databases">
        <authorList>
            <person name="Varghese N."/>
            <person name="Submissions S."/>
        </authorList>
    </citation>
    <scope>NUCLEOTIDE SEQUENCE [LARGE SCALE GENOMIC DNA]</scope>
    <source>
        <strain evidence="2">DSM 25055</strain>
    </source>
</reference>
<protein>
    <submittedName>
        <fullName evidence="1">Uncharacterized protein</fullName>
    </submittedName>
</protein>
<accession>A0A1H9EZF2</accession>
<gene>
    <name evidence="1" type="ORF">SAMN04489841_1424</name>
</gene>
<name>A0A1H9EZF2_9EURY</name>
<dbReference type="Proteomes" id="UP000199114">
    <property type="component" value="Unassembled WGS sequence"/>
</dbReference>
<sequence length="61" mass="6779">MTTTNEKTRKAFEEHRIVRRLSSDPPTANLEGGEIWYNTTADEYRGYEAGTGIVSVSTTAV</sequence>